<comment type="caution">
    <text evidence="1">The sequence shown here is derived from an EMBL/GenBank/DDBJ whole genome shotgun (WGS) entry which is preliminary data.</text>
</comment>
<evidence type="ECO:0000313" key="1">
    <source>
        <dbReference type="EMBL" id="KKK56377.1"/>
    </source>
</evidence>
<sequence length="118" mass="13399">MAAKRIPFNRRIGRNATGTLDNLDDNRVPGGWLRCYQRFGVENVDNPYTKLRFVFGGTDPEQIISEDPQPQAAEFVWDDQIVWMRAEQFLRAVLTGASADDDISLHVIGYDLIIGTRD</sequence>
<name>A0A0F8WHR8_9ZZZZ</name>
<proteinExistence type="predicted"/>
<reference evidence="1" key="1">
    <citation type="journal article" date="2015" name="Nature">
        <title>Complex archaea that bridge the gap between prokaryotes and eukaryotes.</title>
        <authorList>
            <person name="Spang A."/>
            <person name="Saw J.H."/>
            <person name="Jorgensen S.L."/>
            <person name="Zaremba-Niedzwiedzka K."/>
            <person name="Martijn J."/>
            <person name="Lind A.E."/>
            <person name="van Eijk R."/>
            <person name="Schleper C."/>
            <person name="Guy L."/>
            <person name="Ettema T.J."/>
        </authorList>
    </citation>
    <scope>NUCLEOTIDE SEQUENCE</scope>
</reference>
<accession>A0A0F8WHR8</accession>
<organism evidence="1">
    <name type="scientific">marine sediment metagenome</name>
    <dbReference type="NCBI Taxonomy" id="412755"/>
    <lineage>
        <taxon>unclassified sequences</taxon>
        <taxon>metagenomes</taxon>
        <taxon>ecological metagenomes</taxon>
    </lineage>
</organism>
<protein>
    <submittedName>
        <fullName evidence="1">Uncharacterized protein</fullName>
    </submittedName>
</protein>
<gene>
    <name evidence="1" type="ORF">LCGC14_3065150</name>
</gene>
<dbReference type="EMBL" id="LAZR01065024">
    <property type="protein sequence ID" value="KKK56377.1"/>
    <property type="molecule type" value="Genomic_DNA"/>
</dbReference>
<dbReference type="AlphaFoldDB" id="A0A0F8WHR8"/>